<dbReference type="Proteomes" id="UP001157418">
    <property type="component" value="Unassembled WGS sequence"/>
</dbReference>
<reference evidence="1 2" key="1">
    <citation type="submission" date="2022-01" db="EMBL/GenBank/DDBJ databases">
        <authorList>
            <person name="Xiong W."/>
            <person name="Schranz E."/>
        </authorList>
    </citation>
    <scope>NUCLEOTIDE SEQUENCE [LARGE SCALE GENOMIC DNA]</scope>
</reference>
<name>A0AAU9MNB9_9ASTR</name>
<protein>
    <submittedName>
        <fullName evidence="1">Uncharacterized protein</fullName>
    </submittedName>
</protein>
<gene>
    <name evidence="1" type="ORF">LVIROSA_LOCUS10712</name>
</gene>
<dbReference type="EMBL" id="CAKMRJ010001112">
    <property type="protein sequence ID" value="CAH1423435.1"/>
    <property type="molecule type" value="Genomic_DNA"/>
</dbReference>
<organism evidence="1 2">
    <name type="scientific">Lactuca virosa</name>
    <dbReference type="NCBI Taxonomy" id="75947"/>
    <lineage>
        <taxon>Eukaryota</taxon>
        <taxon>Viridiplantae</taxon>
        <taxon>Streptophyta</taxon>
        <taxon>Embryophyta</taxon>
        <taxon>Tracheophyta</taxon>
        <taxon>Spermatophyta</taxon>
        <taxon>Magnoliopsida</taxon>
        <taxon>eudicotyledons</taxon>
        <taxon>Gunneridae</taxon>
        <taxon>Pentapetalae</taxon>
        <taxon>asterids</taxon>
        <taxon>campanulids</taxon>
        <taxon>Asterales</taxon>
        <taxon>Asteraceae</taxon>
        <taxon>Cichorioideae</taxon>
        <taxon>Cichorieae</taxon>
        <taxon>Lactucinae</taxon>
        <taxon>Lactuca</taxon>
    </lineage>
</organism>
<sequence>MSIPNPYGLYCIVELNYNSVFVRNPFSYANGFMYTIDDNHLSGLTYSEFVTWLQPFILDAYRTDGKIYVYVNQVGVEIVQWFGDELNEEDGHDSSIMGGDIEDELDNLMDVVVDSTSETVIMNKNIK</sequence>
<evidence type="ECO:0000313" key="1">
    <source>
        <dbReference type="EMBL" id="CAH1423435.1"/>
    </source>
</evidence>
<accession>A0AAU9MNB9</accession>
<proteinExistence type="predicted"/>
<evidence type="ECO:0000313" key="2">
    <source>
        <dbReference type="Proteomes" id="UP001157418"/>
    </source>
</evidence>
<keyword evidence="2" id="KW-1185">Reference proteome</keyword>
<comment type="caution">
    <text evidence="1">The sequence shown here is derived from an EMBL/GenBank/DDBJ whole genome shotgun (WGS) entry which is preliminary data.</text>
</comment>
<dbReference type="AlphaFoldDB" id="A0AAU9MNB9"/>